<reference evidence="1 2" key="1">
    <citation type="submission" date="2013-04" db="EMBL/GenBank/DDBJ databases">
        <title>The Genome Sequence of Bacteroides thetaiotaomicron dnLKV9.</title>
        <authorList>
            <consortium name="The Broad Institute Genomics Platform"/>
            <consortium name="The Broad Institute Genome Sequencing Center for Infectious Disease"/>
            <person name="Earl A."/>
            <person name="Xavier R."/>
            <person name="Kuhn K."/>
            <person name="Stappenbeck T."/>
            <person name="Walker B."/>
            <person name="Young S."/>
            <person name="Zeng Q."/>
            <person name="Gargeya S."/>
            <person name="Fitzgerald M."/>
            <person name="Haas B."/>
            <person name="Abouelleil A."/>
            <person name="Allen A.W."/>
            <person name="Alvarado L."/>
            <person name="Arachchi H.M."/>
            <person name="Berlin A.M."/>
            <person name="Chapman S.B."/>
            <person name="Gainer-Dewar J."/>
            <person name="Goldberg J."/>
            <person name="Griggs A."/>
            <person name="Gujja S."/>
            <person name="Hansen M."/>
            <person name="Howarth C."/>
            <person name="Imamovic A."/>
            <person name="Ireland A."/>
            <person name="Larimer J."/>
            <person name="McCowan C."/>
            <person name="Murphy C."/>
            <person name="Pearson M."/>
            <person name="Poon T.W."/>
            <person name="Priest M."/>
            <person name="Roberts A."/>
            <person name="Saif S."/>
            <person name="Shea T."/>
            <person name="Sisk P."/>
            <person name="Sykes S."/>
            <person name="Wortman J."/>
            <person name="Nusbaum C."/>
            <person name="Birren B."/>
        </authorList>
    </citation>
    <scope>NUCLEOTIDE SEQUENCE [LARGE SCALE GENOMIC DNA]</scope>
    <source>
        <strain evidence="2">dnLKV9</strain>
    </source>
</reference>
<dbReference type="Proteomes" id="UP000014207">
    <property type="component" value="Unassembled WGS sequence"/>
</dbReference>
<sequence>MSEKPLVNKKYLLEKSPGKGGWTYTIIPEILPDKHAPFGWVKVKGSIDGYEISDYHLMPTVTGTGQLFLSVKAEIRKKIKKEAGDYVHIILYPDNDPLEVPEEFLLCLQDDEEASQFFHSLNESELQNYVKWIYSAKIERTKVDRMAKTIARLSQHQKFADGRR</sequence>
<dbReference type="InterPro" id="IPR015018">
    <property type="entry name" value="DUF1905"/>
</dbReference>
<evidence type="ECO:0008006" key="3">
    <source>
        <dbReference type="Google" id="ProtNLM"/>
    </source>
</evidence>
<accession>R9H4U0</accession>
<dbReference type="AlphaFoldDB" id="R9H4U0"/>
<dbReference type="HOGENOM" id="CLU_133235_0_0_10"/>
<dbReference type="Gene3D" id="2.40.30.100">
    <property type="entry name" value="AF2212/PG0164-like"/>
    <property type="match status" value="1"/>
</dbReference>
<organism evidence="1 2">
    <name type="scientific">Bacteroides thetaiotaomicron dnLKV9</name>
    <dbReference type="NCBI Taxonomy" id="1235785"/>
    <lineage>
        <taxon>Bacteria</taxon>
        <taxon>Pseudomonadati</taxon>
        <taxon>Bacteroidota</taxon>
        <taxon>Bacteroidia</taxon>
        <taxon>Bacteroidales</taxon>
        <taxon>Bacteroidaceae</taxon>
        <taxon>Bacteroides</taxon>
    </lineage>
</organism>
<dbReference type="Pfam" id="PF08922">
    <property type="entry name" value="DUF1905"/>
    <property type="match status" value="1"/>
</dbReference>
<proteinExistence type="predicted"/>
<dbReference type="RefSeq" id="WP_016269269.1">
    <property type="nucleotide sequence ID" value="NZ_KE159460.1"/>
</dbReference>
<dbReference type="Pfam" id="PF13376">
    <property type="entry name" value="OmdA"/>
    <property type="match status" value="1"/>
</dbReference>
<comment type="caution">
    <text evidence="1">The sequence shown here is derived from an EMBL/GenBank/DDBJ whole genome shotgun (WGS) entry which is preliminary data.</text>
</comment>
<dbReference type="InterPro" id="IPR037079">
    <property type="entry name" value="AF2212/PG0164-like_sf"/>
</dbReference>
<dbReference type="PATRIC" id="fig|1235785.3.peg.3746"/>
<gene>
    <name evidence="1" type="ORF">C799_03710</name>
</gene>
<evidence type="ECO:0000313" key="2">
    <source>
        <dbReference type="Proteomes" id="UP000014207"/>
    </source>
</evidence>
<dbReference type="SUPFAM" id="SSF141694">
    <property type="entry name" value="AF2212/PG0164-like"/>
    <property type="match status" value="1"/>
</dbReference>
<dbReference type="EMBL" id="ASSM01000011">
    <property type="protein sequence ID" value="EOR98800.1"/>
    <property type="molecule type" value="Genomic_DNA"/>
</dbReference>
<protein>
    <recommendedName>
        <fullName evidence="3">DUF1905 domain-containing protein</fullName>
    </recommendedName>
</protein>
<name>R9H4U0_BACT4</name>
<evidence type="ECO:0000313" key="1">
    <source>
        <dbReference type="EMBL" id="EOR98800.1"/>
    </source>
</evidence>